<evidence type="ECO:0000313" key="1">
    <source>
        <dbReference type="EMBL" id="KAH7964980.1"/>
    </source>
</evidence>
<evidence type="ECO:0000313" key="2">
    <source>
        <dbReference type="Proteomes" id="UP000821865"/>
    </source>
</evidence>
<sequence length="177" mass="19985">MSAAMDLSKDPCQDFYAYVCGNKRGMNSFEQLSTSVYLSFFKRLLLMDHEDAIKTPSRTHRQVAHLVQRCFQQALNGPDQLDLVRTVMTEHGLTWPPQPQPHLSLLESLVGLSLTRGLHPLLRIEPGPYAMRPGFYALHLDVDLAILNEWNSIRSRLINDGALGAFFHDIALLLSGR</sequence>
<reference evidence="1" key="1">
    <citation type="submission" date="2020-05" db="EMBL/GenBank/DDBJ databases">
        <title>Large-scale comparative analyses of tick genomes elucidate their genetic diversity and vector capacities.</title>
        <authorList>
            <person name="Jia N."/>
            <person name="Wang J."/>
            <person name="Shi W."/>
            <person name="Du L."/>
            <person name="Sun Y."/>
            <person name="Zhan W."/>
            <person name="Jiang J."/>
            <person name="Wang Q."/>
            <person name="Zhang B."/>
            <person name="Ji P."/>
            <person name="Sakyi L.B."/>
            <person name="Cui X."/>
            <person name="Yuan T."/>
            <person name="Jiang B."/>
            <person name="Yang W."/>
            <person name="Lam T.T.-Y."/>
            <person name="Chang Q."/>
            <person name="Ding S."/>
            <person name="Wang X."/>
            <person name="Zhu J."/>
            <person name="Ruan X."/>
            <person name="Zhao L."/>
            <person name="Wei J."/>
            <person name="Que T."/>
            <person name="Du C."/>
            <person name="Cheng J."/>
            <person name="Dai P."/>
            <person name="Han X."/>
            <person name="Huang E."/>
            <person name="Gao Y."/>
            <person name="Liu J."/>
            <person name="Shao H."/>
            <person name="Ye R."/>
            <person name="Li L."/>
            <person name="Wei W."/>
            <person name="Wang X."/>
            <person name="Wang C."/>
            <person name="Yang T."/>
            <person name="Huo Q."/>
            <person name="Li W."/>
            <person name="Guo W."/>
            <person name="Chen H."/>
            <person name="Zhou L."/>
            <person name="Ni X."/>
            <person name="Tian J."/>
            <person name="Zhou Y."/>
            <person name="Sheng Y."/>
            <person name="Liu T."/>
            <person name="Pan Y."/>
            <person name="Xia L."/>
            <person name="Li J."/>
            <person name="Zhao F."/>
            <person name="Cao W."/>
        </authorList>
    </citation>
    <scope>NUCLEOTIDE SEQUENCE</scope>
    <source>
        <strain evidence="1">Dsil-2018</strain>
    </source>
</reference>
<dbReference type="EMBL" id="CM023471">
    <property type="protein sequence ID" value="KAH7964980.1"/>
    <property type="molecule type" value="Genomic_DNA"/>
</dbReference>
<accession>A0ACB8DAG2</accession>
<proteinExistence type="predicted"/>
<keyword evidence="2" id="KW-1185">Reference proteome</keyword>
<name>A0ACB8DAG2_DERSI</name>
<gene>
    <name evidence="1" type="ORF">HPB49_002725</name>
</gene>
<organism evidence="1 2">
    <name type="scientific">Dermacentor silvarum</name>
    <name type="common">Tick</name>
    <dbReference type="NCBI Taxonomy" id="543639"/>
    <lineage>
        <taxon>Eukaryota</taxon>
        <taxon>Metazoa</taxon>
        <taxon>Ecdysozoa</taxon>
        <taxon>Arthropoda</taxon>
        <taxon>Chelicerata</taxon>
        <taxon>Arachnida</taxon>
        <taxon>Acari</taxon>
        <taxon>Parasitiformes</taxon>
        <taxon>Ixodida</taxon>
        <taxon>Ixodoidea</taxon>
        <taxon>Ixodidae</taxon>
        <taxon>Rhipicephalinae</taxon>
        <taxon>Dermacentor</taxon>
    </lineage>
</organism>
<comment type="caution">
    <text evidence="1">The sequence shown here is derived from an EMBL/GenBank/DDBJ whole genome shotgun (WGS) entry which is preliminary data.</text>
</comment>
<dbReference type="Proteomes" id="UP000821865">
    <property type="component" value="Chromosome 2"/>
</dbReference>
<protein>
    <submittedName>
        <fullName evidence="1">Uncharacterized protein</fullName>
    </submittedName>
</protein>